<accession>D8THN7</accession>
<evidence type="ECO:0000313" key="3">
    <source>
        <dbReference type="Proteomes" id="UP000001058"/>
    </source>
</evidence>
<dbReference type="GeneID" id="9621736"/>
<dbReference type="Proteomes" id="UP000001058">
    <property type="component" value="Unassembled WGS sequence"/>
</dbReference>
<dbReference type="InParanoid" id="D8THN7"/>
<dbReference type="AlphaFoldDB" id="D8THN7"/>
<organism evidence="3">
    <name type="scientific">Volvox carteri f. nagariensis</name>
    <dbReference type="NCBI Taxonomy" id="3068"/>
    <lineage>
        <taxon>Eukaryota</taxon>
        <taxon>Viridiplantae</taxon>
        <taxon>Chlorophyta</taxon>
        <taxon>core chlorophytes</taxon>
        <taxon>Chlorophyceae</taxon>
        <taxon>CS clade</taxon>
        <taxon>Chlamydomonadales</taxon>
        <taxon>Volvocaceae</taxon>
        <taxon>Volvox</taxon>
    </lineage>
</organism>
<sequence length="152" mass="16856">MDPESMLDHFAAVDKSKNEPENEPESKRSQRGIVSLGGFRINPGKDRDKNTRFLDRMKLDAPPCQWTVKDLDHDNQRGLPVPFNNVRCAAAVPSYSPIAGPSEPASHLLASQETSITGEPKKHQKPPLVNLELFNAHIYLPLGPSNQQPPKT</sequence>
<proteinExistence type="predicted"/>
<reference evidence="2 3" key="1">
    <citation type="journal article" date="2010" name="Science">
        <title>Genomic analysis of organismal complexity in the multicellular green alga Volvox carteri.</title>
        <authorList>
            <person name="Prochnik S.E."/>
            <person name="Umen J."/>
            <person name="Nedelcu A.M."/>
            <person name="Hallmann A."/>
            <person name="Miller S.M."/>
            <person name="Nishii I."/>
            <person name="Ferris P."/>
            <person name="Kuo A."/>
            <person name="Mitros T."/>
            <person name="Fritz-Laylin L.K."/>
            <person name="Hellsten U."/>
            <person name="Chapman J."/>
            <person name="Simakov O."/>
            <person name="Rensing S.A."/>
            <person name="Terry A."/>
            <person name="Pangilinan J."/>
            <person name="Kapitonov V."/>
            <person name="Jurka J."/>
            <person name="Salamov A."/>
            <person name="Shapiro H."/>
            <person name="Schmutz J."/>
            <person name="Grimwood J."/>
            <person name="Lindquist E."/>
            <person name="Lucas S."/>
            <person name="Grigoriev I.V."/>
            <person name="Schmitt R."/>
            <person name="Kirk D."/>
            <person name="Rokhsar D.S."/>
        </authorList>
    </citation>
    <scope>NUCLEOTIDE SEQUENCE [LARGE SCALE GENOMIC DNA]</scope>
    <source>
        <strain evidence="3">f. Nagariensis / Eve</strain>
    </source>
</reference>
<feature type="region of interest" description="Disordered" evidence="1">
    <location>
        <begin position="1"/>
        <end position="49"/>
    </location>
</feature>
<dbReference type="EMBL" id="GL378323">
    <property type="protein sequence ID" value="EFJ52747.1"/>
    <property type="molecule type" value="Genomic_DNA"/>
</dbReference>
<evidence type="ECO:0000256" key="1">
    <source>
        <dbReference type="SAM" id="MobiDB-lite"/>
    </source>
</evidence>
<evidence type="ECO:0000313" key="2">
    <source>
        <dbReference type="EMBL" id="EFJ52747.1"/>
    </source>
</evidence>
<dbReference type="KEGG" id="vcn:VOLCADRAFT_102723"/>
<gene>
    <name evidence="2" type="ORF">VOLCADRAFT_102723</name>
</gene>
<dbReference type="RefSeq" id="XP_002945752.1">
    <property type="nucleotide sequence ID" value="XM_002945706.1"/>
</dbReference>
<feature type="compositionally biased region" description="Basic and acidic residues" evidence="1">
    <location>
        <begin position="11"/>
        <end position="28"/>
    </location>
</feature>
<protein>
    <submittedName>
        <fullName evidence="2">Uncharacterized protein</fullName>
    </submittedName>
</protein>
<keyword evidence="3" id="KW-1185">Reference proteome</keyword>
<name>D8THN7_VOLCA</name>